<dbReference type="EMBL" id="HBUF01249044">
    <property type="protein sequence ID" value="CAG6679443.1"/>
    <property type="molecule type" value="Transcribed_RNA"/>
</dbReference>
<evidence type="ECO:0000313" key="1">
    <source>
        <dbReference type="EMBL" id="CAG6679443.1"/>
    </source>
</evidence>
<dbReference type="AlphaFoldDB" id="A0A8D8X1Z6"/>
<name>A0A8D8X1Z6_9HEMI</name>
<organism evidence="1">
    <name type="scientific">Cacopsylla melanoneura</name>
    <dbReference type="NCBI Taxonomy" id="428564"/>
    <lineage>
        <taxon>Eukaryota</taxon>
        <taxon>Metazoa</taxon>
        <taxon>Ecdysozoa</taxon>
        <taxon>Arthropoda</taxon>
        <taxon>Hexapoda</taxon>
        <taxon>Insecta</taxon>
        <taxon>Pterygota</taxon>
        <taxon>Neoptera</taxon>
        <taxon>Paraneoptera</taxon>
        <taxon>Hemiptera</taxon>
        <taxon>Sternorrhyncha</taxon>
        <taxon>Psylloidea</taxon>
        <taxon>Psyllidae</taxon>
        <taxon>Psyllinae</taxon>
        <taxon>Cacopsylla</taxon>
    </lineage>
</organism>
<protein>
    <submittedName>
        <fullName evidence="1">Uncharacterized protein</fullName>
    </submittedName>
</protein>
<sequence>MLPPVVTHHSDVPEATAVHSSFLGNTGWIRAKLLFRMMILTETMHSPIVPVTMFVLSGSLKTTWPNGVWIATEMASQTATILPLSISTAKMSVRNLSAVPISEGDMSLAIQALVLFEFLSTSNEGDHHGYLYFVEKIENLAHKLTVRWRIGFKMELE</sequence>
<accession>A0A8D8X1Z6</accession>
<reference evidence="1" key="1">
    <citation type="submission" date="2021-05" db="EMBL/GenBank/DDBJ databases">
        <authorList>
            <person name="Alioto T."/>
            <person name="Alioto T."/>
            <person name="Gomez Garrido J."/>
        </authorList>
    </citation>
    <scope>NUCLEOTIDE SEQUENCE</scope>
</reference>
<proteinExistence type="predicted"/>